<dbReference type="RefSeq" id="WP_205188554.1">
    <property type="nucleotide sequence ID" value="NZ_JAFBFC010000007.1"/>
</dbReference>
<reference evidence="2 3" key="1">
    <citation type="submission" date="2021-01" db="EMBL/GenBank/DDBJ databases">
        <title>Genomic Encyclopedia of Type Strains, Phase IV (KMG-IV): sequencing the most valuable type-strain genomes for metagenomic binning, comparative biology and taxonomic classification.</title>
        <authorList>
            <person name="Goeker M."/>
        </authorList>
    </citation>
    <scope>NUCLEOTIDE SEQUENCE [LARGE SCALE GENOMIC DNA]</scope>
    <source>
        <strain evidence="2 3">DSM 104297</strain>
    </source>
</reference>
<accession>A0ABS2QYQ6</accession>
<organism evidence="2 3">
    <name type="scientific">Priestia iocasae</name>
    <dbReference type="NCBI Taxonomy" id="2291674"/>
    <lineage>
        <taxon>Bacteria</taxon>
        <taxon>Bacillati</taxon>
        <taxon>Bacillota</taxon>
        <taxon>Bacilli</taxon>
        <taxon>Bacillales</taxon>
        <taxon>Bacillaceae</taxon>
        <taxon>Priestia</taxon>
    </lineage>
</organism>
<keyword evidence="2" id="KW-0456">Lyase</keyword>
<evidence type="ECO:0000313" key="3">
    <source>
        <dbReference type="Proteomes" id="UP000809829"/>
    </source>
</evidence>
<dbReference type="PANTHER" id="PTHR12110">
    <property type="entry name" value="HYDROXYPYRUVATE ISOMERASE"/>
    <property type="match status" value="1"/>
</dbReference>
<keyword evidence="3" id="KW-1185">Reference proteome</keyword>
<dbReference type="EC" id="4.2.1.118" evidence="2"/>
<comment type="caution">
    <text evidence="2">The sequence shown here is derived from an EMBL/GenBank/DDBJ whole genome shotgun (WGS) entry which is preliminary data.</text>
</comment>
<evidence type="ECO:0000259" key="1">
    <source>
        <dbReference type="Pfam" id="PF01261"/>
    </source>
</evidence>
<dbReference type="SUPFAM" id="SSF51658">
    <property type="entry name" value="Xylose isomerase-like"/>
    <property type="match status" value="1"/>
</dbReference>
<dbReference type="InterPro" id="IPR013022">
    <property type="entry name" value="Xyl_isomerase-like_TIM-brl"/>
</dbReference>
<dbReference type="Gene3D" id="3.20.20.150">
    <property type="entry name" value="Divalent-metal-dependent TIM barrel enzymes"/>
    <property type="match status" value="1"/>
</dbReference>
<sequence length="277" mass="31030">MNLSICTISFRHHLHSIDHLADWAQSNGFTGIELWGIHAKHLADEPSYNAQWLQSYGLQVSMLSDYFPLEASSLELTNAVQTLSSLGHRWGTKKLRTFAGQKASAATSKEERAYLVKQLRLVCELIHEQGQYVLVETHPNTLTDTLPSTLQLLEEVNHPALRVNFDVLHMWESGADPIEAFQVLQPFISHFHFKNITSRDQLNVFAPQNVYAAAGSREGMVPLFEGAVDYHSFLSIVAPLIDVDASLEWFGPNVKEVLASDCKKTTELVRELTVSAC</sequence>
<protein>
    <submittedName>
        <fullName evidence="2">3-dehydroshikimate dehydratase</fullName>
        <ecNumber evidence="2">4.2.1.118</ecNumber>
    </submittedName>
</protein>
<evidence type="ECO:0000313" key="2">
    <source>
        <dbReference type="EMBL" id="MBM7704552.1"/>
    </source>
</evidence>
<gene>
    <name evidence="2" type="ORF">JOC83_003409</name>
</gene>
<dbReference type="PANTHER" id="PTHR12110:SF21">
    <property type="entry name" value="XYLOSE ISOMERASE-LIKE TIM BARREL DOMAIN-CONTAINING PROTEIN"/>
    <property type="match status" value="1"/>
</dbReference>
<dbReference type="EMBL" id="JAFBFC010000007">
    <property type="protein sequence ID" value="MBM7704552.1"/>
    <property type="molecule type" value="Genomic_DNA"/>
</dbReference>
<name>A0ABS2QYQ6_9BACI</name>
<dbReference type="InterPro" id="IPR050312">
    <property type="entry name" value="IolE/XylAMocC-like"/>
</dbReference>
<dbReference type="InterPro" id="IPR036237">
    <property type="entry name" value="Xyl_isomerase-like_sf"/>
</dbReference>
<dbReference type="Proteomes" id="UP000809829">
    <property type="component" value="Unassembled WGS sequence"/>
</dbReference>
<dbReference type="Pfam" id="PF01261">
    <property type="entry name" value="AP_endonuc_2"/>
    <property type="match status" value="1"/>
</dbReference>
<dbReference type="GO" id="GO:0046565">
    <property type="term" value="F:3-dehydroshikimate dehydratase activity"/>
    <property type="evidence" value="ECO:0007669"/>
    <property type="project" value="UniProtKB-EC"/>
</dbReference>
<feature type="domain" description="Xylose isomerase-like TIM barrel" evidence="1">
    <location>
        <begin position="22"/>
        <end position="253"/>
    </location>
</feature>
<proteinExistence type="predicted"/>